<name>A0A017H3E0_9FUSO</name>
<comment type="caution">
    <text evidence="1">The sequence shown here is derived from an EMBL/GenBank/DDBJ whole genome shotgun (WGS) entry which is preliminary data.</text>
</comment>
<protein>
    <recommendedName>
        <fullName evidence="3">Leucine-rich repeat domain-containing protein</fullName>
    </recommendedName>
</protein>
<dbReference type="AlphaFoldDB" id="A0A017H3E0"/>
<gene>
    <name evidence="1" type="ORF">C095_02100</name>
</gene>
<sequence length="352" mass="40402">MGVSYSENIILFRGVLTQEEINQIVKKGAVKILQTDTMPLDVPTLQKLNDEYFEKFPDTELRIYSYADCDLSPLAVMNKIKKLSIESSSTFLNIETIYSLNAIRHLRVHTHRLPDNDFLIKIPNLIETLEIDITNKSFDLKSLSRFECLETLGLYKCKKNIEIVSDLKQLRCLKLHGITLPSYSFVNKLPNLKTIAFSRGNIEKFSELYDNNTITGLYLFHLPKINNLDILEKLPNLQVAEICQLTNVKKLPDLSKSKLQHLCFENMKNLFDFTSIGSAQHLKSVSETVCPTSLEIDNILPMIQNPNIEQCAFYTSSSRKNELFAKLIEQHKKKCEANTHIVRKILFPNGKM</sequence>
<organism evidence="1 2">
    <name type="scientific">Fusobacterium necrophorum subsp. funduliforme B35</name>
    <dbReference type="NCBI Taxonomy" id="1226633"/>
    <lineage>
        <taxon>Bacteria</taxon>
        <taxon>Fusobacteriati</taxon>
        <taxon>Fusobacteriota</taxon>
        <taxon>Fusobacteriia</taxon>
        <taxon>Fusobacteriales</taxon>
        <taxon>Fusobacteriaceae</taxon>
        <taxon>Fusobacterium</taxon>
    </lineage>
</organism>
<dbReference type="Gene3D" id="3.80.10.10">
    <property type="entry name" value="Ribonuclease Inhibitor"/>
    <property type="match status" value="1"/>
</dbReference>
<proteinExistence type="predicted"/>
<dbReference type="PATRIC" id="fig|1226633.4.peg.414"/>
<dbReference type="RefSeq" id="WP_039121208.1">
    <property type="nucleotide sequence ID" value="NZ_AOJP01000011.1"/>
</dbReference>
<dbReference type="EMBL" id="AUZI01000010">
    <property type="protein sequence ID" value="KID49939.1"/>
    <property type="molecule type" value="Genomic_DNA"/>
</dbReference>
<accession>A0A017H3E0</accession>
<dbReference type="InterPro" id="IPR032675">
    <property type="entry name" value="LRR_dom_sf"/>
</dbReference>
<evidence type="ECO:0000313" key="2">
    <source>
        <dbReference type="Proteomes" id="UP000031184"/>
    </source>
</evidence>
<dbReference type="Proteomes" id="UP000031184">
    <property type="component" value="Unassembled WGS sequence"/>
</dbReference>
<evidence type="ECO:0000313" key="1">
    <source>
        <dbReference type="EMBL" id="KID49939.1"/>
    </source>
</evidence>
<evidence type="ECO:0008006" key="3">
    <source>
        <dbReference type="Google" id="ProtNLM"/>
    </source>
</evidence>
<dbReference type="SUPFAM" id="SSF52058">
    <property type="entry name" value="L domain-like"/>
    <property type="match status" value="1"/>
</dbReference>
<reference evidence="1 2" key="1">
    <citation type="submission" date="2013-08" db="EMBL/GenBank/DDBJ databases">
        <title>An opportunistic ruminal bacterium that causes liver abscesses in cattle.</title>
        <authorList>
            <person name="Benahmed F.H."/>
            <person name="Rasmussen M."/>
            <person name="Harbottle H."/>
            <person name="Soppet D."/>
            <person name="Nagaraja T.G."/>
            <person name="Davidson M."/>
        </authorList>
    </citation>
    <scope>NUCLEOTIDE SEQUENCE [LARGE SCALE GENOMIC DNA]</scope>
    <source>
        <strain evidence="1 2">B35</strain>
    </source>
</reference>